<evidence type="ECO:0000256" key="2">
    <source>
        <dbReference type="ARBA" id="ARBA00023315"/>
    </source>
</evidence>
<keyword evidence="1" id="KW-0808">Transferase</keyword>
<dbReference type="PROSITE" id="PS51186">
    <property type="entry name" value="GNAT"/>
    <property type="match status" value="1"/>
</dbReference>
<organism evidence="4 5">
    <name type="scientific">Streptomyces hazeniae</name>
    <dbReference type="NCBI Taxonomy" id="3075538"/>
    <lineage>
        <taxon>Bacteria</taxon>
        <taxon>Bacillati</taxon>
        <taxon>Actinomycetota</taxon>
        <taxon>Actinomycetes</taxon>
        <taxon>Kitasatosporales</taxon>
        <taxon>Streptomycetaceae</taxon>
        <taxon>Streptomyces</taxon>
    </lineage>
</organism>
<dbReference type="RefSeq" id="WP_311674938.1">
    <property type="nucleotide sequence ID" value="NZ_JAVREQ010000020.1"/>
</dbReference>
<feature type="domain" description="N-acetyltransferase" evidence="3">
    <location>
        <begin position="10"/>
        <end position="168"/>
    </location>
</feature>
<dbReference type="InterPro" id="IPR000182">
    <property type="entry name" value="GNAT_dom"/>
</dbReference>
<evidence type="ECO:0000256" key="1">
    <source>
        <dbReference type="ARBA" id="ARBA00022679"/>
    </source>
</evidence>
<proteinExistence type="predicted"/>
<dbReference type="Pfam" id="PF00583">
    <property type="entry name" value="Acetyltransf_1"/>
    <property type="match status" value="1"/>
</dbReference>
<dbReference type="InterPro" id="IPR016181">
    <property type="entry name" value="Acyl_CoA_acyltransferase"/>
</dbReference>
<protein>
    <submittedName>
        <fullName evidence="4">GNAT family N-acetyltransferase</fullName>
    </submittedName>
</protein>
<dbReference type="SUPFAM" id="SSF55729">
    <property type="entry name" value="Acyl-CoA N-acyltransferases (Nat)"/>
    <property type="match status" value="1"/>
</dbReference>
<name>A0ABU2NWV9_9ACTN</name>
<dbReference type="PANTHER" id="PTHR43800:SF1">
    <property type="entry name" value="PEPTIDYL-LYSINE N-ACETYLTRANSFERASE YJAB"/>
    <property type="match status" value="1"/>
</dbReference>
<dbReference type="CDD" id="cd04301">
    <property type="entry name" value="NAT_SF"/>
    <property type="match status" value="1"/>
</dbReference>
<dbReference type="Proteomes" id="UP001183414">
    <property type="component" value="Unassembled WGS sequence"/>
</dbReference>
<gene>
    <name evidence="4" type="ORF">RM572_20870</name>
</gene>
<dbReference type="PANTHER" id="PTHR43800">
    <property type="entry name" value="PEPTIDYL-LYSINE N-ACETYLTRANSFERASE YJAB"/>
    <property type="match status" value="1"/>
</dbReference>
<keyword evidence="2" id="KW-0012">Acyltransferase</keyword>
<keyword evidence="5" id="KW-1185">Reference proteome</keyword>
<dbReference type="Gene3D" id="3.40.630.30">
    <property type="match status" value="1"/>
</dbReference>
<accession>A0ABU2NWV9</accession>
<evidence type="ECO:0000259" key="3">
    <source>
        <dbReference type="PROSITE" id="PS51186"/>
    </source>
</evidence>
<reference evidence="5" key="1">
    <citation type="submission" date="2023-07" db="EMBL/GenBank/DDBJ databases">
        <title>30 novel species of actinomycetes from the DSMZ collection.</title>
        <authorList>
            <person name="Nouioui I."/>
        </authorList>
    </citation>
    <scope>NUCLEOTIDE SEQUENCE [LARGE SCALE GENOMIC DNA]</scope>
    <source>
        <strain evidence="5">DSM 42041</strain>
    </source>
</reference>
<dbReference type="EMBL" id="JAVREQ010000020">
    <property type="protein sequence ID" value="MDT0381214.1"/>
    <property type="molecule type" value="Genomic_DNA"/>
</dbReference>
<comment type="caution">
    <text evidence="4">The sequence shown here is derived from an EMBL/GenBank/DDBJ whole genome shotgun (WGS) entry which is preliminary data.</text>
</comment>
<evidence type="ECO:0000313" key="4">
    <source>
        <dbReference type="EMBL" id="MDT0381214.1"/>
    </source>
</evidence>
<evidence type="ECO:0000313" key="5">
    <source>
        <dbReference type="Proteomes" id="UP001183414"/>
    </source>
</evidence>
<sequence length="175" mass="19098">MGPGAERDLPALPGLEAAAGEAFRALGMDAVADDTPPAPEELRPFLLSGGLLVARDREDGPPVAYALLEVVDGCLHIEQVSVRPDHARQRIGRALLERAAVRASAEGLPALTLTTFADVPWNAPYYRRCGFRPLAPREETPGLRRLRAREAAAGLDRWPRLCMRRDLETASWQGK</sequence>